<organism evidence="1 2">
    <name type="scientific">Portunus trituberculatus</name>
    <name type="common">Swimming crab</name>
    <name type="synonym">Neptunus trituberculatus</name>
    <dbReference type="NCBI Taxonomy" id="210409"/>
    <lineage>
        <taxon>Eukaryota</taxon>
        <taxon>Metazoa</taxon>
        <taxon>Ecdysozoa</taxon>
        <taxon>Arthropoda</taxon>
        <taxon>Crustacea</taxon>
        <taxon>Multicrustacea</taxon>
        <taxon>Malacostraca</taxon>
        <taxon>Eumalacostraca</taxon>
        <taxon>Eucarida</taxon>
        <taxon>Decapoda</taxon>
        <taxon>Pleocyemata</taxon>
        <taxon>Brachyura</taxon>
        <taxon>Eubrachyura</taxon>
        <taxon>Portunoidea</taxon>
        <taxon>Portunidae</taxon>
        <taxon>Portuninae</taxon>
        <taxon>Portunus</taxon>
    </lineage>
</organism>
<accession>A0A5B7E2L0</accession>
<sequence>MVSEKSPQFHSPGFQGWGKDWLGLVLLDGIEGGLNHSGNALMVVRVYINYSHDDRKQNEEDNASRYH</sequence>
<dbReference type="AlphaFoldDB" id="A0A5B7E2L0"/>
<reference evidence="1 2" key="1">
    <citation type="submission" date="2019-05" db="EMBL/GenBank/DDBJ databases">
        <title>Another draft genome of Portunus trituberculatus and its Hox gene families provides insights of decapod evolution.</title>
        <authorList>
            <person name="Jeong J.-H."/>
            <person name="Song I."/>
            <person name="Kim S."/>
            <person name="Choi T."/>
            <person name="Kim D."/>
            <person name="Ryu S."/>
            <person name="Kim W."/>
        </authorList>
    </citation>
    <scope>NUCLEOTIDE SEQUENCE [LARGE SCALE GENOMIC DNA]</scope>
    <source>
        <tissue evidence="1">Muscle</tissue>
    </source>
</reference>
<gene>
    <name evidence="1" type="ORF">E2C01_021190</name>
</gene>
<dbReference type="EMBL" id="VSRR010001838">
    <property type="protein sequence ID" value="MPC27998.1"/>
    <property type="molecule type" value="Genomic_DNA"/>
</dbReference>
<protein>
    <submittedName>
        <fullName evidence="1">Uncharacterized protein</fullName>
    </submittedName>
</protein>
<dbReference type="Proteomes" id="UP000324222">
    <property type="component" value="Unassembled WGS sequence"/>
</dbReference>
<comment type="caution">
    <text evidence="1">The sequence shown here is derived from an EMBL/GenBank/DDBJ whole genome shotgun (WGS) entry which is preliminary data.</text>
</comment>
<evidence type="ECO:0000313" key="2">
    <source>
        <dbReference type="Proteomes" id="UP000324222"/>
    </source>
</evidence>
<evidence type="ECO:0000313" key="1">
    <source>
        <dbReference type="EMBL" id="MPC27998.1"/>
    </source>
</evidence>
<proteinExistence type="predicted"/>
<keyword evidence="2" id="KW-1185">Reference proteome</keyword>
<name>A0A5B7E2L0_PORTR</name>